<dbReference type="RefSeq" id="WP_054293748.1">
    <property type="nucleotide sequence ID" value="NZ_CP012752.1"/>
</dbReference>
<dbReference type="OrthoDB" id="4153705at2"/>
<evidence type="ECO:0000313" key="2">
    <source>
        <dbReference type="Proteomes" id="UP000063699"/>
    </source>
</evidence>
<dbReference type="InterPro" id="IPR009959">
    <property type="entry name" value="Cyclase_SnoaL-like"/>
</dbReference>
<accession>A0A0N9I0T8</accession>
<dbReference type="AlphaFoldDB" id="A0A0N9I0T8"/>
<dbReference type="Gene3D" id="3.10.450.50">
    <property type="match status" value="1"/>
</dbReference>
<dbReference type="Pfam" id="PF07366">
    <property type="entry name" value="SnoaL"/>
    <property type="match status" value="1"/>
</dbReference>
<evidence type="ECO:0008006" key="3">
    <source>
        <dbReference type="Google" id="ProtNLM"/>
    </source>
</evidence>
<keyword evidence="2" id="KW-1185">Reference proteome</keyword>
<dbReference type="GO" id="GO:0030638">
    <property type="term" value="P:polyketide metabolic process"/>
    <property type="evidence" value="ECO:0007669"/>
    <property type="project" value="InterPro"/>
</dbReference>
<reference evidence="1 2" key="1">
    <citation type="submission" date="2015-07" db="EMBL/GenBank/DDBJ databases">
        <title>Genome sequencing of Kibdelosporangium phytohabitans.</title>
        <authorList>
            <person name="Qin S."/>
            <person name="Xing K."/>
        </authorList>
    </citation>
    <scope>NUCLEOTIDE SEQUENCE [LARGE SCALE GENOMIC DNA]</scope>
    <source>
        <strain evidence="1 2">KLBMP1111</strain>
    </source>
</reference>
<dbReference type="Proteomes" id="UP000063699">
    <property type="component" value="Chromosome"/>
</dbReference>
<evidence type="ECO:0000313" key="1">
    <source>
        <dbReference type="EMBL" id="ALG11852.1"/>
    </source>
</evidence>
<dbReference type="SUPFAM" id="SSF54427">
    <property type="entry name" value="NTF2-like"/>
    <property type="match status" value="1"/>
</dbReference>
<organism evidence="1 2">
    <name type="scientific">Kibdelosporangium phytohabitans</name>
    <dbReference type="NCBI Taxonomy" id="860235"/>
    <lineage>
        <taxon>Bacteria</taxon>
        <taxon>Bacillati</taxon>
        <taxon>Actinomycetota</taxon>
        <taxon>Actinomycetes</taxon>
        <taxon>Pseudonocardiales</taxon>
        <taxon>Pseudonocardiaceae</taxon>
        <taxon>Kibdelosporangium</taxon>
    </lineage>
</organism>
<name>A0A0N9I0T8_9PSEU</name>
<protein>
    <recommendedName>
        <fullName evidence="3">SnoaL-like domain-containing protein</fullName>
    </recommendedName>
</protein>
<sequence length="137" mass="14991">MSVDDFHELARMWVDIWNGDLSLIDIAVHEDFTSHTAPLAGGPAADSTGRLGLSGWISASHAMVQDLAFTVQIGPLVDEPHITLRWYATGTHEGRPVGFHGIDILRVADGMIAEYWLSADSIWFAQQLGVRELPPVS</sequence>
<dbReference type="EMBL" id="CP012752">
    <property type="protein sequence ID" value="ALG11852.1"/>
    <property type="molecule type" value="Genomic_DNA"/>
</dbReference>
<gene>
    <name evidence="1" type="ORF">AOZ06_37730</name>
</gene>
<proteinExistence type="predicted"/>
<dbReference type="KEGG" id="kphy:AOZ06_37730"/>
<dbReference type="InterPro" id="IPR032710">
    <property type="entry name" value="NTF2-like_dom_sf"/>
</dbReference>
<dbReference type="STRING" id="860235.AOZ06_37730"/>